<dbReference type="EMBL" id="HBUE01312036">
    <property type="protein sequence ID" value="CAG6583678.1"/>
    <property type="molecule type" value="Transcribed_RNA"/>
</dbReference>
<name>A0A8D8HBN2_CULPI</name>
<dbReference type="EMBL" id="HBUE01043732">
    <property type="protein sequence ID" value="CAG6461785.1"/>
    <property type="molecule type" value="Transcribed_RNA"/>
</dbReference>
<dbReference type="AlphaFoldDB" id="A0A8D8HBN2"/>
<accession>A0A8D8HBN2</accession>
<dbReference type="EMBL" id="HBUE01205739">
    <property type="protein sequence ID" value="CAG6531815.1"/>
    <property type="molecule type" value="Transcribed_RNA"/>
</dbReference>
<dbReference type="EMBL" id="HBUE01205738">
    <property type="protein sequence ID" value="CAG6531813.1"/>
    <property type="molecule type" value="Transcribed_RNA"/>
</dbReference>
<sequence>MVPLGKLKADGLNRFFNAISLPHPLLNKSGHDLHHIGSSNDPSVQFPLHSHVLLVVRVQPRDAVDLLHQIGGDRLRFLAVDFAIVLKGLKLAPGKVQNSHGYEMKRSHHVQVVRDRRQRLRRRRFLKIAFGADATNGINHPLNWLFEPMHLALSTRSRE</sequence>
<reference evidence="1" key="1">
    <citation type="submission" date="2021-05" db="EMBL/GenBank/DDBJ databases">
        <authorList>
            <person name="Alioto T."/>
            <person name="Alioto T."/>
            <person name="Gomez Garrido J."/>
        </authorList>
    </citation>
    <scope>NUCLEOTIDE SEQUENCE</scope>
</reference>
<organism evidence="1">
    <name type="scientific">Culex pipiens</name>
    <name type="common">House mosquito</name>
    <dbReference type="NCBI Taxonomy" id="7175"/>
    <lineage>
        <taxon>Eukaryota</taxon>
        <taxon>Metazoa</taxon>
        <taxon>Ecdysozoa</taxon>
        <taxon>Arthropoda</taxon>
        <taxon>Hexapoda</taxon>
        <taxon>Insecta</taxon>
        <taxon>Pterygota</taxon>
        <taxon>Neoptera</taxon>
        <taxon>Endopterygota</taxon>
        <taxon>Diptera</taxon>
        <taxon>Nematocera</taxon>
        <taxon>Culicoidea</taxon>
        <taxon>Culicidae</taxon>
        <taxon>Culicinae</taxon>
        <taxon>Culicini</taxon>
        <taxon>Culex</taxon>
        <taxon>Culex</taxon>
    </lineage>
</organism>
<protein>
    <submittedName>
        <fullName evidence="1">(northern house mosquito) hypothetical protein</fullName>
    </submittedName>
</protein>
<evidence type="ECO:0000313" key="1">
    <source>
        <dbReference type="EMBL" id="CAG6531813.1"/>
    </source>
</evidence>
<proteinExistence type="predicted"/>
<dbReference type="EMBL" id="HBUE01312035">
    <property type="protein sequence ID" value="CAG6583676.1"/>
    <property type="molecule type" value="Transcribed_RNA"/>
</dbReference>